<dbReference type="RefSeq" id="WP_075767648.1">
    <property type="nucleotide sequence ID" value="NZ_MJIL01000095.1"/>
</dbReference>
<evidence type="ECO:0000313" key="3">
    <source>
        <dbReference type="Proteomes" id="UP000186905"/>
    </source>
</evidence>
<evidence type="ECO:0000256" key="1">
    <source>
        <dbReference type="SAM" id="SignalP"/>
    </source>
</evidence>
<proteinExistence type="predicted"/>
<dbReference type="AlphaFoldDB" id="A0A1Q9GAI3"/>
<name>A0A1Q9GAI3_9GAMM</name>
<reference evidence="2 3" key="1">
    <citation type="submission" date="2016-09" db="EMBL/GenBank/DDBJ databases">
        <title>Photobacterium proteolyticum sp. nov. a protease producing bacterium isolated from ocean sediments of Laizhou Bay.</title>
        <authorList>
            <person name="Li Y."/>
        </authorList>
    </citation>
    <scope>NUCLEOTIDE SEQUENCE [LARGE SCALE GENOMIC DNA]</scope>
    <source>
        <strain evidence="2 3">13-12</strain>
    </source>
</reference>
<sequence>MNRYIFPATVLALVLSPHLFAANLEAAADDVCVCLEGPYQHAEETLALVNEALQSGDMSKILASQDEMMRVMNTSELCIEDLSKKYPDISADETLQKEVMRIADEKCPNPLEKLKSASAPSS</sequence>
<accession>A0A1Q9GAI3</accession>
<feature type="chain" id="PRO_5012548194" evidence="1">
    <location>
        <begin position="22"/>
        <end position="122"/>
    </location>
</feature>
<dbReference type="STRING" id="1903952.BIT28_03920"/>
<gene>
    <name evidence="2" type="ORF">BIT28_03920</name>
</gene>
<dbReference type="EMBL" id="MJIL01000095">
    <property type="protein sequence ID" value="OLQ71368.1"/>
    <property type="molecule type" value="Genomic_DNA"/>
</dbReference>
<feature type="signal peptide" evidence="1">
    <location>
        <begin position="1"/>
        <end position="21"/>
    </location>
</feature>
<keyword evidence="1" id="KW-0732">Signal</keyword>
<dbReference type="OrthoDB" id="5830069at2"/>
<comment type="caution">
    <text evidence="2">The sequence shown here is derived from an EMBL/GenBank/DDBJ whole genome shotgun (WGS) entry which is preliminary data.</text>
</comment>
<evidence type="ECO:0000313" key="2">
    <source>
        <dbReference type="EMBL" id="OLQ71368.1"/>
    </source>
</evidence>
<dbReference type="Proteomes" id="UP000186905">
    <property type="component" value="Unassembled WGS sequence"/>
</dbReference>
<keyword evidence="3" id="KW-1185">Reference proteome</keyword>
<organism evidence="2 3">
    <name type="scientific">Photobacterium proteolyticum</name>
    <dbReference type="NCBI Taxonomy" id="1903952"/>
    <lineage>
        <taxon>Bacteria</taxon>
        <taxon>Pseudomonadati</taxon>
        <taxon>Pseudomonadota</taxon>
        <taxon>Gammaproteobacteria</taxon>
        <taxon>Vibrionales</taxon>
        <taxon>Vibrionaceae</taxon>
        <taxon>Photobacterium</taxon>
    </lineage>
</organism>
<protein>
    <submittedName>
        <fullName evidence="2">Uncharacterized protein</fullName>
    </submittedName>
</protein>